<dbReference type="GO" id="GO:0000976">
    <property type="term" value="F:transcription cis-regulatory region binding"/>
    <property type="evidence" value="ECO:0007669"/>
    <property type="project" value="TreeGrafter"/>
</dbReference>
<keyword evidence="1" id="KW-0678">Repressor</keyword>
<dbReference type="InterPro" id="IPR001647">
    <property type="entry name" value="HTH_TetR"/>
</dbReference>
<dbReference type="InterPro" id="IPR009057">
    <property type="entry name" value="Homeodomain-like_sf"/>
</dbReference>
<dbReference type="SUPFAM" id="SSF48498">
    <property type="entry name" value="Tetracyclin repressor-like, C-terminal domain"/>
    <property type="match status" value="1"/>
</dbReference>
<comment type="caution">
    <text evidence="8">The sequence shown here is derived from an EMBL/GenBank/DDBJ whole genome shotgun (WGS) entry which is preliminary data.</text>
</comment>
<dbReference type="PANTHER" id="PTHR30055">
    <property type="entry name" value="HTH-TYPE TRANSCRIPTIONAL REGULATOR RUTR"/>
    <property type="match status" value="1"/>
</dbReference>
<evidence type="ECO:0000256" key="1">
    <source>
        <dbReference type="ARBA" id="ARBA00022491"/>
    </source>
</evidence>
<evidence type="ECO:0000256" key="4">
    <source>
        <dbReference type="ARBA" id="ARBA00023163"/>
    </source>
</evidence>
<dbReference type="GO" id="GO:0003700">
    <property type="term" value="F:DNA-binding transcription factor activity"/>
    <property type="evidence" value="ECO:0007669"/>
    <property type="project" value="TreeGrafter"/>
</dbReference>
<keyword evidence="4" id="KW-0804">Transcription</keyword>
<keyword evidence="2" id="KW-0805">Transcription regulation</keyword>
<sequence>MPRPSAPSTPPRASATGRGARTRAAILEAATRVFAVHGYRGGSLAAIAGEAELTQPGVLHHFPSKEHVLMAVLQERDRENVKQLRSGPWHDGGVTALRTLLGLVEDNAIARERVQMFTALVGEGVSAAHPAHDFFVERYAHLRYQLIRALQRGQDAGEFRSDVDMAMIASLVLAAMDGLQIQWLLDDEETMPPRFAVLLDMLVTYLAAEPPAPG</sequence>
<gene>
    <name evidence="8" type="ORF">Ate02nite_94590</name>
</gene>
<accession>A0A919NZL8</accession>
<dbReference type="PANTHER" id="PTHR30055:SF234">
    <property type="entry name" value="HTH-TYPE TRANSCRIPTIONAL REGULATOR BETI"/>
    <property type="match status" value="1"/>
</dbReference>
<dbReference type="Proteomes" id="UP000623608">
    <property type="component" value="Unassembled WGS sequence"/>
</dbReference>
<dbReference type="Pfam" id="PF13977">
    <property type="entry name" value="TetR_C_6"/>
    <property type="match status" value="1"/>
</dbReference>
<evidence type="ECO:0000313" key="9">
    <source>
        <dbReference type="Proteomes" id="UP000623608"/>
    </source>
</evidence>
<dbReference type="Gene3D" id="1.10.357.10">
    <property type="entry name" value="Tetracycline Repressor, domain 2"/>
    <property type="match status" value="1"/>
</dbReference>
<protein>
    <submittedName>
        <fullName evidence="8">TetR family transcriptional regulator</fullName>
    </submittedName>
</protein>
<dbReference type="RefSeq" id="WP_203814531.1">
    <property type="nucleotide sequence ID" value="NZ_BOMY01000064.1"/>
</dbReference>
<dbReference type="SUPFAM" id="SSF46689">
    <property type="entry name" value="Homeodomain-like"/>
    <property type="match status" value="1"/>
</dbReference>
<feature type="compositionally biased region" description="Pro residues" evidence="6">
    <location>
        <begin position="1"/>
        <end position="10"/>
    </location>
</feature>
<organism evidence="8 9">
    <name type="scientific">Paractinoplanes tereljensis</name>
    <dbReference type="NCBI Taxonomy" id="571912"/>
    <lineage>
        <taxon>Bacteria</taxon>
        <taxon>Bacillati</taxon>
        <taxon>Actinomycetota</taxon>
        <taxon>Actinomycetes</taxon>
        <taxon>Micromonosporales</taxon>
        <taxon>Micromonosporaceae</taxon>
        <taxon>Paractinoplanes</taxon>
    </lineage>
</organism>
<feature type="DNA-binding region" description="H-T-H motif" evidence="5">
    <location>
        <begin position="43"/>
        <end position="62"/>
    </location>
</feature>
<evidence type="ECO:0000259" key="7">
    <source>
        <dbReference type="PROSITE" id="PS50977"/>
    </source>
</evidence>
<dbReference type="AlphaFoldDB" id="A0A919NZL8"/>
<dbReference type="Gene3D" id="1.10.10.60">
    <property type="entry name" value="Homeodomain-like"/>
    <property type="match status" value="1"/>
</dbReference>
<evidence type="ECO:0000256" key="5">
    <source>
        <dbReference type="PROSITE-ProRule" id="PRU00335"/>
    </source>
</evidence>
<feature type="domain" description="HTH tetR-type" evidence="7">
    <location>
        <begin position="20"/>
        <end position="80"/>
    </location>
</feature>
<name>A0A919NZL8_9ACTN</name>
<dbReference type="PROSITE" id="PS50977">
    <property type="entry name" value="HTH_TETR_2"/>
    <property type="match status" value="1"/>
</dbReference>
<dbReference type="InterPro" id="IPR036271">
    <property type="entry name" value="Tet_transcr_reg_TetR-rel_C_sf"/>
</dbReference>
<dbReference type="Pfam" id="PF00440">
    <property type="entry name" value="TetR_N"/>
    <property type="match status" value="1"/>
</dbReference>
<keyword evidence="9" id="KW-1185">Reference proteome</keyword>
<evidence type="ECO:0000256" key="6">
    <source>
        <dbReference type="SAM" id="MobiDB-lite"/>
    </source>
</evidence>
<evidence type="ECO:0000313" key="8">
    <source>
        <dbReference type="EMBL" id="GIF26729.1"/>
    </source>
</evidence>
<evidence type="ECO:0000256" key="2">
    <source>
        <dbReference type="ARBA" id="ARBA00023015"/>
    </source>
</evidence>
<dbReference type="PRINTS" id="PR00455">
    <property type="entry name" value="HTHTETR"/>
</dbReference>
<dbReference type="InterPro" id="IPR050109">
    <property type="entry name" value="HTH-type_TetR-like_transc_reg"/>
</dbReference>
<evidence type="ECO:0000256" key="3">
    <source>
        <dbReference type="ARBA" id="ARBA00023125"/>
    </source>
</evidence>
<dbReference type="EMBL" id="BOMY01000064">
    <property type="protein sequence ID" value="GIF26729.1"/>
    <property type="molecule type" value="Genomic_DNA"/>
</dbReference>
<dbReference type="InterPro" id="IPR039538">
    <property type="entry name" value="BetI_C"/>
</dbReference>
<reference evidence="8" key="1">
    <citation type="submission" date="2021-01" db="EMBL/GenBank/DDBJ databases">
        <title>Whole genome shotgun sequence of Actinoplanes tereljensis NBRC 105297.</title>
        <authorList>
            <person name="Komaki H."/>
            <person name="Tamura T."/>
        </authorList>
    </citation>
    <scope>NUCLEOTIDE SEQUENCE</scope>
    <source>
        <strain evidence="8">NBRC 105297</strain>
    </source>
</reference>
<feature type="region of interest" description="Disordered" evidence="6">
    <location>
        <begin position="1"/>
        <end position="20"/>
    </location>
</feature>
<feature type="compositionally biased region" description="Low complexity" evidence="6">
    <location>
        <begin position="11"/>
        <end position="20"/>
    </location>
</feature>
<keyword evidence="3 5" id="KW-0238">DNA-binding</keyword>
<proteinExistence type="predicted"/>